<reference evidence="5" key="1">
    <citation type="submission" date="2023-03" db="EMBL/GenBank/DDBJ databases">
        <title>Andean soil-derived lignocellulolytic bacterial consortium as a source of novel taxa and putative plastic-active enzymes.</title>
        <authorList>
            <person name="Diaz-Garcia L."/>
            <person name="Chuvochina M."/>
            <person name="Feuerriegel G."/>
            <person name="Bunk B."/>
            <person name="Sproer C."/>
            <person name="Streit W.R."/>
            <person name="Rodriguez L.M."/>
            <person name="Overmann J."/>
            <person name="Jimenez D.J."/>
        </authorList>
    </citation>
    <scope>NUCLEOTIDE SEQUENCE</scope>
    <source>
        <strain evidence="5">MAG 4610</strain>
    </source>
</reference>
<evidence type="ECO:0000256" key="1">
    <source>
        <dbReference type="ARBA" id="ARBA00023015"/>
    </source>
</evidence>
<dbReference type="PROSITE" id="PS50987">
    <property type="entry name" value="HTH_ARSR_2"/>
    <property type="match status" value="1"/>
</dbReference>
<dbReference type="InterPro" id="IPR051081">
    <property type="entry name" value="HTH_MetalResp_TranReg"/>
</dbReference>
<dbReference type="PANTHER" id="PTHR33154">
    <property type="entry name" value="TRANSCRIPTIONAL REGULATOR, ARSR FAMILY"/>
    <property type="match status" value="1"/>
</dbReference>
<dbReference type="EMBL" id="CP119321">
    <property type="protein sequence ID" value="WEK13076.1"/>
    <property type="molecule type" value="Genomic_DNA"/>
</dbReference>
<evidence type="ECO:0000256" key="3">
    <source>
        <dbReference type="ARBA" id="ARBA00023163"/>
    </source>
</evidence>
<dbReference type="NCBIfam" id="NF033788">
    <property type="entry name" value="HTH_metalloreg"/>
    <property type="match status" value="1"/>
</dbReference>
<feature type="domain" description="HTH arsR-type" evidence="4">
    <location>
        <begin position="25"/>
        <end position="117"/>
    </location>
</feature>
<dbReference type="InterPro" id="IPR001845">
    <property type="entry name" value="HTH_ArsR_DNA-bd_dom"/>
</dbReference>
<proteinExistence type="predicted"/>
<evidence type="ECO:0000313" key="5">
    <source>
        <dbReference type="EMBL" id="WEK13076.1"/>
    </source>
</evidence>
<dbReference type="Proteomes" id="UP001213972">
    <property type="component" value="Chromosome"/>
</dbReference>
<gene>
    <name evidence="5" type="ORF">P0Y48_11455</name>
</gene>
<protein>
    <submittedName>
        <fullName evidence="5">Metalloregulator ArsR/SmtB family transcription factor</fullName>
    </submittedName>
</protein>
<dbReference type="InterPro" id="IPR036390">
    <property type="entry name" value="WH_DNA-bd_sf"/>
</dbReference>
<dbReference type="AlphaFoldDB" id="A0AAJ5VZ66"/>
<dbReference type="Gene3D" id="1.10.10.10">
    <property type="entry name" value="Winged helix-like DNA-binding domain superfamily/Winged helix DNA-binding domain"/>
    <property type="match status" value="1"/>
</dbReference>
<evidence type="ECO:0000259" key="4">
    <source>
        <dbReference type="PROSITE" id="PS50987"/>
    </source>
</evidence>
<keyword evidence="2" id="KW-0238">DNA-binding</keyword>
<dbReference type="Pfam" id="PF01022">
    <property type="entry name" value="HTH_5"/>
    <property type="match status" value="1"/>
</dbReference>
<dbReference type="SMART" id="SM00418">
    <property type="entry name" value="HTH_ARSR"/>
    <property type="match status" value="1"/>
</dbReference>
<dbReference type="GO" id="GO:0003700">
    <property type="term" value="F:DNA-binding transcription factor activity"/>
    <property type="evidence" value="ECO:0007669"/>
    <property type="project" value="InterPro"/>
</dbReference>
<evidence type="ECO:0000256" key="2">
    <source>
        <dbReference type="ARBA" id="ARBA00023125"/>
    </source>
</evidence>
<dbReference type="InterPro" id="IPR036388">
    <property type="entry name" value="WH-like_DNA-bd_sf"/>
</dbReference>
<dbReference type="PRINTS" id="PR00778">
    <property type="entry name" value="HTHARSR"/>
</dbReference>
<dbReference type="SUPFAM" id="SSF46785">
    <property type="entry name" value="Winged helix' DNA-binding domain"/>
    <property type="match status" value="1"/>
</dbReference>
<keyword evidence="3" id="KW-0804">Transcription</keyword>
<dbReference type="PROSITE" id="PS00846">
    <property type="entry name" value="HTH_ARSR_1"/>
    <property type="match status" value="1"/>
</dbReference>
<dbReference type="GO" id="GO:0003677">
    <property type="term" value="F:DNA binding"/>
    <property type="evidence" value="ECO:0007669"/>
    <property type="project" value="UniProtKB-KW"/>
</dbReference>
<accession>A0AAJ5VZ66</accession>
<keyword evidence="1" id="KW-0805">Transcription regulation</keyword>
<dbReference type="InterPro" id="IPR011991">
    <property type="entry name" value="ArsR-like_HTH"/>
</dbReference>
<organism evidence="5 6">
    <name type="scientific">Candidatus Microbacterium phytovorans</name>
    <dbReference type="NCBI Taxonomy" id="3121374"/>
    <lineage>
        <taxon>Bacteria</taxon>
        <taxon>Bacillati</taxon>
        <taxon>Actinomycetota</taxon>
        <taxon>Actinomycetes</taxon>
        <taxon>Micrococcales</taxon>
        <taxon>Microbacteriaceae</taxon>
        <taxon>Microbacterium</taxon>
    </lineage>
</organism>
<dbReference type="PANTHER" id="PTHR33154:SF18">
    <property type="entry name" value="ARSENICAL RESISTANCE OPERON REPRESSOR"/>
    <property type="match status" value="1"/>
</dbReference>
<sequence>MVTMLELTDATPAPACCAPLVQEPLGQSDAEHLAATLKALADPARLRLLSIVASSEGEEACVCDLIEPIGLSQPTVSHHLKVLTEAGFLSRSKRGTWAYYRLVPGSLLRVSALLATA</sequence>
<evidence type="ECO:0000313" key="6">
    <source>
        <dbReference type="Proteomes" id="UP001213972"/>
    </source>
</evidence>
<dbReference type="CDD" id="cd00090">
    <property type="entry name" value="HTH_ARSR"/>
    <property type="match status" value="1"/>
</dbReference>
<dbReference type="InterPro" id="IPR018334">
    <property type="entry name" value="ArsR_HTH"/>
</dbReference>
<name>A0AAJ5VZ66_9MICO</name>